<sequence>MKLQPEIRFSEIYGWAKEKAQGSHGVRCPALVLCGLRNRGGRDQLGAHQQHEGVQGVSPWHTTLLARYSVLYLPATGVRKWGRKVGQSALYHGLEKGTGAGRYTKSGQTT</sequence>
<reference evidence="1" key="1">
    <citation type="submission" date="2009-12" db="EMBL/GenBank/DDBJ databases">
        <authorList>
            <person name="Weinstock G."/>
            <person name="Sodergren E."/>
            <person name="Clifton S."/>
            <person name="Fulton L."/>
            <person name="Fulton B."/>
            <person name="Courtney L."/>
            <person name="Fronick C."/>
            <person name="Harrison M."/>
            <person name="Strong C."/>
            <person name="Farmer C."/>
            <person name="Delahaunty K."/>
            <person name="Markovic C."/>
            <person name="Hall O."/>
            <person name="Minx P."/>
            <person name="Tomlinson C."/>
            <person name="Mitreva M."/>
            <person name="Nelson J."/>
            <person name="Hou S."/>
            <person name="Wollam A."/>
            <person name="Pepin K.H."/>
            <person name="Johnson M."/>
            <person name="Bhonagiri V."/>
            <person name="Nash W.E."/>
            <person name="Warren W."/>
            <person name="Chinwalla A."/>
            <person name="Mardis E.R."/>
            <person name="Wilson R.K."/>
        </authorList>
    </citation>
    <scope>NUCLEOTIDE SEQUENCE [LARGE SCALE GENOMIC DNA]</scope>
    <source>
        <strain evidence="1">DSM 15176</strain>
    </source>
</reference>
<accession>D1PSJ4</accession>
<protein>
    <submittedName>
        <fullName evidence="1">Uncharacterized protein</fullName>
    </submittedName>
</protein>
<evidence type="ECO:0000313" key="1">
    <source>
        <dbReference type="EMBL" id="EFB74333.1"/>
    </source>
</evidence>
<keyword evidence="2" id="KW-1185">Reference proteome</keyword>
<dbReference type="EMBL" id="ACBY02000076">
    <property type="protein sequence ID" value="EFB74333.1"/>
    <property type="molecule type" value="Genomic_DNA"/>
</dbReference>
<dbReference type="AlphaFoldDB" id="D1PSJ4"/>
<proteinExistence type="predicted"/>
<organism evidence="1 2">
    <name type="scientific">Subdoligranulum variabile DSM 15176</name>
    <dbReference type="NCBI Taxonomy" id="411471"/>
    <lineage>
        <taxon>Bacteria</taxon>
        <taxon>Bacillati</taxon>
        <taxon>Bacillota</taxon>
        <taxon>Clostridia</taxon>
        <taxon>Eubacteriales</taxon>
        <taxon>Oscillospiraceae</taxon>
        <taxon>Subdoligranulum</taxon>
    </lineage>
</organism>
<comment type="caution">
    <text evidence="1">The sequence shown here is derived from an EMBL/GenBank/DDBJ whole genome shotgun (WGS) entry which is preliminary data.</text>
</comment>
<dbReference type="HOGENOM" id="CLU_2169762_0_0_9"/>
<dbReference type="Proteomes" id="UP000003438">
    <property type="component" value="Unassembled WGS sequence"/>
</dbReference>
<evidence type="ECO:0000313" key="2">
    <source>
        <dbReference type="Proteomes" id="UP000003438"/>
    </source>
</evidence>
<gene>
    <name evidence="1" type="ORF">SUBVAR_07377</name>
</gene>
<name>D1PSJ4_9FIRM</name>